<protein>
    <recommendedName>
        <fullName evidence="8">Inositol-1-monophosphatase</fullName>
        <ecNumber evidence="8">3.1.3.25</ecNumber>
    </recommendedName>
</protein>
<evidence type="ECO:0000256" key="1">
    <source>
        <dbReference type="ARBA" id="ARBA00001033"/>
    </source>
</evidence>
<comment type="caution">
    <text evidence="9">The sequence shown here is derived from an EMBL/GenBank/DDBJ whole genome shotgun (WGS) entry which is preliminary data.</text>
</comment>
<feature type="binding site" evidence="7">
    <location>
        <position position="82"/>
    </location>
    <ligand>
        <name>Mg(2+)</name>
        <dbReference type="ChEBI" id="CHEBI:18420"/>
        <label>1</label>
        <note>catalytic</note>
    </ligand>
</feature>
<dbReference type="FunFam" id="3.30.540.10:FF:000003">
    <property type="entry name" value="Inositol-1-monophosphatase"/>
    <property type="match status" value="1"/>
</dbReference>
<evidence type="ECO:0000256" key="7">
    <source>
        <dbReference type="PIRSR" id="PIRSR600760-2"/>
    </source>
</evidence>
<dbReference type="PANTHER" id="PTHR20854">
    <property type="entry name" value="INOSITOL MONOPHOSPHATASE"/>
    <property type="match status" value="1"/>
</dbReference>
<evidence type="ECO:0000313" key="9">
    <source>
        <dbReference type="EMBL" id="PIY96756.1"/>
    </source>
</evidence>
<feature type="binding site" evidence="7">
    <location>
        <position position="64"/>
    </location>
    <ligand>
        <name>Mg(2+)</name>
        <dbReference type="ChEBI" id="CHEBI:18420"/>
        <label>1</label>
        <note>catalytic</note>
    </ligand>
</feature>
<evidence type="ECO:0000256" key="8">
    <source>
        <dbReference type="RuleBase" id="RU364068"/>
    </source>
</evidence>
<dbReference type="EC" id="3.1.3.25" evidence="8"/>
<reference evidence="9 10" key="1">
    <citation type="submission" date="2017-09" db="EMBL/GenBank/DDBJ databases">
        <title>Depth-based differentiation of microbial function through sediment-hosted aquifers and enrichment of novel symbionts in the deep terrestrial subsurface.</title>
        <authorList>
            <person name="Probst A.J."/>
            <person name="Ladd B."/>
            <person name="Jarett J.K."/>
            <person name="Geller-Mcgrath D.E."/>
            <person name="Sieber C.M."/>
            <person name="Emerson J.B."/>
            <person name="Anantharaman K."/>
            <person name="Thomas B.C."/>
            <person name="Malmstrom R."/>
            <person name="Stieglmeier M."/>
            <person name="Klingl A."/>
            <person name="Woyke T."/>
            <person name="Ryan C.M."/>
            <person name="Banfield J.F."/>
        </authorList>
    </citation>
    <scope>NUCLEOTIDE SEQUENCE [LARGE SCALE GENOMIC DNA]</scope>
    <source>
        <strain evidence="9">CG_4_10_14_0_8_um_filter_42_10</strain>
    </source>
</reference>
<dbReference type="AlphaFoldDB" id="A0A2M7RK47"/>
<feature type="binding site" evidence="7">
    <location>
        <position position="83"/>
    </location>
    <ligand>
        <name>Mg(2+)</name>
        <dbReference type="ChEBI" id="CHEBI:18420"/>
        <label>1</label>
        <note>catalytic</note>
    </ligand>
</feature>
<gene>
    <name evidence="9" type="ORF">COY66_03145</name>
</gene>
<dbReference type="Proteomes" id="UP000230779">
    <property type="component" value="Unassembled WGS sequence"/>
</dbReference>
<dbReference type="CDD" id="cd01639">
    <property type="entry name" value="IMPase"/>
    <property type="match status" value="1"/>
</dbReference>
<comment type="cofactor">
    <cofactor evidence="2 7 8">
        <name>Mg(2+)</name>
        <dbReference type="ChEBI" id="CHEBI:18420"/>
    </cofactor>
</comment>
<dbReference type="Gene3D" id="3.40.190.80">
    <property type="match status" value="1"/>
</dbReference>
<accession>A0A2M7RK47</accession>
<sequence>MKRTAVKAAKEAGKILLQKFNSLKAGDVHFKDKHEIVTTEDYRAEKRIIKILKTKFPCHSILSEEGGGKKCKSDYLWVLDPLDGTTNYYIGNPLFSVSISLFHKKEVILGVIYAPITKELFVVEKNRGAFLNNKKIRVSQNKKISDSLLTFCHGHRTKDIERATKIYRRFKLAGRDLRQLGAASLELAFVADGRTEAIMIPGAHPWDVAAGILLVREAGGQVTDFKGQEWNLKSYDTLASNGKIHKELIRALSKI</sequence>
<dbReference type="GO" id="GO:0007165">
    <property type="term" value="P:signal transduction"/>
    <property type="evidence" value="ECO:0007669"/>
    <property type="project" value="TreeGrafter"/>
</dbReference>
<dbReference type="InterPro" id="IPR020583">
    <property type="entry name" value="Inositol_monoP_metal-BS"/>
</dbReference>
<dbReference type="SUPFAM" id="SSF56655">
    <property type="entry name" value="Carbohydrate phosphatase"/>
    <property type="match status" value="1"/>
</dbReference>
<evidence type="ECO:0000313" key="10">
    <source>
        <dbReference type="Proteomes" id="UP000230779"/>
    </source>
</evidence>
<evidence type="ECO:0000256" key="2">
    <source>
        <dbReference type="ARBA" id="ARBA00001946"/>
    </source>
</evidence>
<dbReference type="PROSITE" id="PS00630">
    <property type="entry name" value="IMP_2"/>
    <property type="match status" value="1"/>
</dbReference>
<proteinExistence type="inferred from homology"/>
<dbReference type="GO" id="GO:0046872">
    <property type="term" value="F:metal ion binding"/>
    <property type="evidence" value="ECO:0007669"/>
    <property type="project" value="UniProtKB-KW"/>
</dbReference>
<dbReference type="EMBL" id="PFMD01000029">
    <property type="protein sequence ID" value="PIY96756.1"/>
    <property type="molecule type" value="Genomic_DNA"/>
</dbReference>
<feature type="binding site" evidence="7">
    <location>
        <position position="80"/>
    </location>
    <ligand>
        <name>Mg(2+)</name>
        <dbReference type="ChEBI" id="CHEBI:18420"/>
        <label>1</label>
        <note>catalytic</note>
    </ligand>
</feature>
<comment type="catalytic activity">
    <reaction evidence="1 8">
        <text>a myo-inositol phosphate + H2O = myo-inositol + phosphate</text>
        <dbReference type="Rhea" id="RHEA:24056"/>
        <dbReference type="ChEBI" id="CHEBI:15377"/>
        <dbReference type="ChEBI" id="CHEBI:17268"/>
        <dbReference type="ChEBI" id="CHEBI:43474"/>
        <dbReference type="ChEBI" id="CHEBI:84139"/>
        <dbReference type="EC" id="3.1.3.25"/>
    </reaction>
</comment>
<name>A0A2M7RK47_9BACT</name>
<dbReference type="InterPro" id="IPR000760">
    <property type="entry name" value="Inositol_monophosphatase-like"/>
</dbReference>
<dbReference type="GO" id="GO:0008934">
    <property type="term" value="F:inositol monophosphate 1-phosphatase activity"/>
    <property type="evidence" value="ECO:0007669"/>
    <property type="project" value="InterPro"/>
</dbReference>
<evidence type="ECO:0000256" key="5">
    <source>
        <dbReference type="ARBA" id="ARBA00022801"/>
    </source>
</evidence>
<dbReference type="GO" id="GO:0046854">
    <property type="term" value="P:phosphatidylinositol phosphate biosynthetic process"/>
    <property type="evidence" value="ECO:0007669"/>
    <property type="project" value="InterPro"/>
</dbReference>
<comment type="similarity">
    <text evidence="3 8">Belongs to the inositol monophosphatase superfamily.</text>
</comment>
<evidence type="ECO:0000256" key="3">
    <source>
        <dbReference type="ARBA" id="ARBA00009759"/>
    </source>
</evidence>
<keyword evidence="5 8" id="KW-0378">Hydrolase</keyword>
<keyword evidence="4 7" id="KW-0479">Metal-binding</keyword>
<dbReference type="Pfam" id="PF00459">
    <property type="entry name" value="Inositol_P"/>
    <property type="match status" value="1"/>
</dbReference>
<evidence type="ECO:0000256" key="4">
    <source>
        <dbReference type="ARBA" id="ARBA00022723"/>
    </source>
</evidence>
<dbReference type="GO" id="GO:0006020">
    <property type="term" value="P:inositol metabolic process"/>
    <property type="evidence" value="ECO:0007669"/>
    <property type="project" value="TreeGrafter"/>
</dbReference>
<feature type="binding site" evidence="7">
    <location>
        <position position="207"/>
    </location>
    <ligand>
        <name>Mg(2+)</name>
        <dbReference type="ChEBI" id="CHEBI:18420"/>
        <label>1</label>
        <note>catalytic</note>
    </ligand>
</feature>
<dbReference type="InterPro" id="IPR033942">
    <property type="entry name" value="IMPase"/>
</dbReference>
<keyword evidence="6 7" id="KW-0460">Magnesium</keyword>
<dbReference type="PANTHER" id="PTHR20854:SF4">
    <property type="entry name" value="INOSITOL-1-MONOPHOSPHATASE-RELATED"/>
    <property type="match status" value="1"/>
</dbReference>
<dbReference type="InterPro" id="IPR020550">
    <property type="entry name" value="Inositol_monophosphatase_CS"/>
</dbReference>
<dbReference type="Gene3D" id="3.30.540.10">
    <property type="entry name" value="Fructose-1,6-Bisphosphatase, subunit A, domain 1"/>
    <property type="match status" value="1"/>
</dbReference>
<evidence type="ECO:0000256" key="6">
    <source>
        <dbReference type="ARBA" id="ARBA00022842"/>
    </source>
</evidence>
<dbReference type="PRINTS" id="PR00377">
    <property type="entry name" value="IMPHPHTASES"/>
</dbReference>
<dbReference type="PROSITE" id="PS00629">
    <property type="entry name" value="IMP_1"/>
    <property type="match status" value="1"/>
</dbReference>
<organism evidence="9 10">
    <name type="scientific">Candidatus Kerfeldbacteria bacterium CG_4_10_14_0_8_um_filter_42_10</name>
    <dbReference type="NCBI Taxonomy" id="2014248"/>
    <lineage>
        <taxon>Bacteria</taxon>
        <taxon>Candidatus Kerfeldiibacteriota</taxon>
    </lineage>
</organism>